<evidence type="ECO:0000313" key="4">
    <source>
        <dbReference type="Proteomes" id="UP000231990"/>
    </source>
</evidence>
<dbReference type="Proteomes" id="UP000231962">
    <property type="component" value="Unassembled WGS sequence"/>
</dbReference>
<dbReference type="EMBL" id="NPDY01000007">
    <property type="protein sequence ID" value="PJZ69792.1"/>
    <property type="molecule type" value="Genomic_DNA"/>
</dbReference>
<proteinExistence type="predicted"/>
<evidence type="ECO:0000313" key="2">
    <source>
        <dbReference type="EMBL" id="PJZ72993.1"/>
    </source>
</evidence>
<dbReference type="RefSeq" id="WP_100713773.1">
    <property type="nucleotide sequence ID" value="NZ_NPDY01000007.1"/>
</dbReference>
<accession>A0A2M9ZM26</accession>
<dbReference type="InterPro" id="IPR008551">
    <property type="entry name" value="TANGO2"/>
</dbReference>
<dbReference type="PANTHER" id="PTHR17985">
    <property type="entry name" value="SER/THR-RICH PROTEIN T10 IN DGCR REGION"/>
    <property type="match status" value="1"/>
</dbReference>
<sequence length="248" mass="28099">MCTTLIYRDPEKNSYGIGFNRDESIRRLKSLSPTLLTSDKGKAIAPVDGDAGGTWIGINSSGEIICVLNYYEAILKLLENPLSRGQIVRSLLLKERELESYSPKELENYYPFKLFRVCPKQTTAYIWNGSSCESFTDTSSLVVYGSSFTLGERAEVSRRKVFQEKFLPASTPSAKEFITLAKEFLSCHFPEKGAYSPCMHREDAHTVSRTIIVVDHDDVSLLYKPLQPCEDGIEEDFNFTLTEFRIFP</sequence>
<evidence type="ECO:0000313" key="3">
    <source>
        <dbReference type="Proteomes" id="UP000231962"/>
    </source>
</evidence>
<dbReference type="PANTHER" id="PTHR17985:SF8">
    <property type="entry name" value="TRANSPORT AND GOLGI ORGANIZATION PROTEIN 2 HOMOLOG"/>
    <property type="match status" value="1"/>
</dbReference>
<dbReference type="Proteomes" id="UP000231990">
    <property type="component" value="Unassembled WGS sequence"/>
</dbReference>
<name>A0A2M9ZM26_9LEPT</name>
<gene>
    <name evidence="1" type="ORF">CH360_09405</name>
    <name evidence="2" type="ORF">CH373_10830</name>
</gene>
<evidence type="ECO:0000313" key="1">
    <source>
        <dbReference type="EMBL" id="PJZ69792.1"/>
    </source>
</evidence>
<dbReference type="Pfam" id="PF05742">
    <property type="entry name" value="TANGO2"/>
    <property type="match status" value="1"/>
</dbReference>
<dbReference type="OrthoDB" id="1113830at2"/>
<dbReference type="AlphaFoldDB" id="A0A2M9ZM26"/>
<keyword evidence="3" id="KW-1185">Reference proteome</keyword>
<dbReference type="EMBL" id="NPDZ01000006">
    <property type="protein sequence ID" value="PJZ72993.1"/>
    <property type="molecule type" value="Genomic_DNA"/>
</dbReference>
<organism evidence="2 4">
    <name type="scientific">Leptospira perolatii</name>
    <dbReference type="NCBI Taxonomy" id="2023191"/>
    <lineage>
        <taxon>Bacteria</taxon>
        <taxon>Pseudomonadati</taxon>
        <taxon>Spirochaetota</taxon>
        <taxon>Spirochaetia</taxon>
        <taxon>Leptospirales</taxon>
        <taxon>Leptospiraceae</taxon>
        <taxon>Leptospira</taxon>
    </lineage>
</organism>
<reference evidence="3 4" key="1">
    <citation type="submission" date="2017-07" db="EMBL/GenBank/DDBJ databases">
        <title>Leptospira spp. isolated from tropical soils.</title>
        <authorList>
            <person name="Thibeaux R."/>
            <person name="Iraola G."/>
            <person name="Ferres I."/>
            <person name="Bierque E."/>
            <person name="Girault D."/>
            <person name="Soupe-Gilbert M.-E."/>
            <person name="Picardeau M."/>
            <person name="Goarant C."/>
        </authorList>
    </citation>
    <scope>NUCLEOTIDE SEQUENCE [LARGE SCALE GENOMIC DNA]</scope>
    <source>
        <strain evidence="2 4">FH1-B-B1</strain>
        <strain evidence="1 3">FH1-B-C1</strain>
    </source>
</reference>
<comment type="caution">
    <text evidence="2">The sequence shown here is derived from an EMBL/GenBank/DDBJ whole genome shotgun (WGS) entry which is preliminary data.</text>
</comment>
<protein>
    <submittedName>
        <fullName evidence="2">NRDE domain protein</fullName>
    </submittedName>
</protein>